<feature type="compositionally biased region" description="Low complexity" evidence="1">
    <location>
        <begin position="358"/>
        <end position="370"/>
    </location>
</feature>
<sequence length="543" mass="57852">MALRERISSPLEAGPSLLDAHHIAPHLLPVLEYTSGRLARKSIHLTLIIVKRDYQLLNSPISSASCSSSSSSSSSPFSPQQQQQQSCSTPGTPDSPPPPLTGGSSSSSSSSPARRLAFSSLKHLMRSASQHVVGSSPRSAAGPPSSTYPSTEPASSPRFRWPLSPAFPSSPPPMTPSTTSSSLTTTESNGSTASNNSSTGSLRCFHSGDLSPRTDKILKSTLIKAGNKFGVGSGWLVPLTSPSTRDLTTQLYHSSVVQNEVLFSSDGLSLLTLDRLYSIKSALSSYSKSNSPLRLEDAVDELRRYVLANNGGKVTRADLVRSYDWLGVSASAIGDLDRMYRRAYGGPELVGGIAGMPSSSSSSSSAAAAADRPPKPPFVLHLPPKNRFLVDDWEDGSLSPSSTILDDGIVKVAMTAVKFSRPPTPRRIGPPLKLQTDFSPKSRSPVEPDKKPPEVPKIEEPEEEAHTARPVDRSVASMWNTRFTIDQMLSPSTNTDLQPHSPAIGPITPHGYDDISPVTRGEWGFLMGGNGLNIGKTAAVETF</sequence>
<keyword evidence="4" id="KW-1185">Reference proteome</keyword>
<feature type="region of interest" description="Disordered" evidence="1">
    <location>
        <begin position="65"/>
        <end position="115"/>
    </location>
</feature>
<dbReference type="Pfam" id="PF24483">
    <property type="entry name" value="DUF7582"/>
    <property type="match status" value="1"/>
</dbReference>
<feature type="domain" description="DUF7582" evidence="2">
    <location>
        <begin position="199"/>
        <end position="345"/>
    </location>
</feature>
<dbReference type="OrthoDB" id="5350192at2759"/>
<dbReference type="Proteomes" id="UP000219286">
    <property type="component" value="Unassembled WGS sequence"/>
</dbReference>
<organism evidence="3 4">
    <name type="scientific">Trichoderma parareesei</name>
    <name type="common">Filamentous fungus</name>
    <dbReference type="NCBI Taxonomy" id="858221"/>
    <lineage>
        <taxon>Eukaryota</taxon>
        <taxon>Fungi</taxon>
        <taxon>Dikarya</taxon>
        <taxon>Ascomycota</taxon>
        <taxon>Pezizomycotina</taxon>
        <taxon>Sordariomycetes</taxon>
        <taxon>Hypocreomycetidae</taxon>
        <taxon>Hypocreales</taxon>
        <taxon>Hypocreaceae</taxon>
        <taxon>Trichoderma</taxon>
    </lineage>
</organism>
<protein>
    <recommendedName>
        <fullName evidence="2">DUF7582 domain-containing protein</fullName>
    </recommendedName>
</protein>
<feature type="compositionally biased region" description="Low complexity" evidence="1">
    <location>
        <begin position="101"/>
        <end position="112"/>
    </location>
</feature>
<evidence type="ECO:0000256" key="1">
    <source>
        <dbReference type="SAM" id="MobiDB-lite"/>
    </source>
</evidence>
<dbReference type="EMBL" id="LFMI01000590">
    <property type="protein sequence ID" value="OTA05266.1"/>
    <property type="molecule type" value="Genomic_DNA"/>
</dbReference>
<accession>A0A2H2ZTA7</accession>
<comment type="caution">
    <text evidence="3">The sequence shown here is derived from an EMBL/GenBank/DDBJ whole genome shotgun (WGS) entry which is preliminary data.</text>
</comment>
<gene>
    <name evidence="3" type="ORF">A9Z42_0059370</name>
</gene>
<feature type="compositionally biased region" description="Basic and acidic residues" evidence="1">
    <location>
        <begin position="444"/>
        <end position="471"/>
    </location>
</feature>
<evidence type="ECO:0000313" key="3">
    <source>
        <dbReference type="EMBL" id="OTA05266.1"/>
    </source>
</evidence>
<feature type="compositionally biased region" description="Low complexity" evidence="1">
    <location>
        <begin position="65"/>
        <end position="92"/>
    </location>
</feature>
<dbReference type="AlphaFoldDB" id="A0A2H2ZTA7"/>
<feature type="compositionally biased region" description="Low complexity" evidence="1">
    <location>
        <begin position="176"/>
        <end position="201"/>
    </location>
</feature>
<dbReference type="InterPro" id="IPR056004">
    <property type="entry name" value="DUF7582"/>
</dbReference>
<feature type="region of interest" description="Disordered" evidence="1">
    <location>
        <begin position="355"/>
        <end position="378"/>
    </location>
</feature>
<feature type="region of interest" description="Disordered" evidence="1">
    <location>
        <begin position="128"/>
        <end position="207"/>
    </location>
</feature>
<evidence type="ECO:0000313" key="4">
    <source>
        <dbReference type="Proteomes" id="UP000219286"/>
    </source>
</evidence>
<proteinExistence type="predicted"/>
<feature type="region of interest" description="Disordered" evidence="1">
    <location>
        <begin position="421"/>
        <end position="471"/>
    </location>
</feature>
<feature type="compositionally biased region" description="Low complexity" evidence="1">
    <location>
        <begin position="134"/>
        <end position="145"/>
    </location>
</feature>
<reference evidence="3 4" key="1">
    <citation type="journal article" date="2015" name="Genome Announc.">
        <title>Genome sequence and annotation of Trichoderma parareesei, the ancestor of the cellulase producer Trichoderma reesei.</title>
        <authorList>
            <person name="Yang D."/>
            <person name="Pomraning K."/>
            <person name="Kopchinskiy A."/>
            <person name="Karimi Aghcheh R."/>
            <person name="Atanasova L."/>
            <person name="Chenthamara K."/>
            <person name="Baker S.E."/>
            <person name="Zhang R."/>
            <person name="Shen Q."/>
            <person name="Freitag M."/>
            <person name="Kubicek C.P."/>
            <person name="Druzhinina I.S."/>
        </authorList>
    </citation>
    <scope>NUCLEOTIDE SEQUENCE [LARGE SCALE GENOMIC DNA]</scope>
    <source>
        <strain evidence="3 4">CBS 125925</strain>
    </source>
</reference>
<name>A0A2H2ZTA7_TRIPA</name>
<evidence type="ECO:0000259" key="2">
    <source>
        <dbReference type="Pfam" id="PF24483"/>
    </source>
</evidence>